<feature type="domain" description="Response regulatory" evidence="9">
    <location>
        <begin position="7"/>
        <end position="124"/>
    </location>
</feature>
<dbReference type="SUPFAM" id="SSF46894">
    <property type="entry name" value="C-terminal effector domain of the bipartite response regulators"/>
    <property type="match status" value="1"/>
</dbReference>
<dbReference type="AlphaFoldDB" id="A0A398BDT3"/>
<keyword evidence="11" id="KW-1185">Reference proteome</keyword>
<dbReference type="InterPro" id="IPR039420">
    <property type="entry name" value="WalR-like"/>
</dbReference>
<protein>
    <submittedName>
        <fullName evidence="10">DNA-binding response regulator</fullName>
    </submittedName>
</protein>
<keyword evidence="3" id="KW-0902">Two-component regulatory system</keyword>
<evidence type="ECO:0000256" key="3">
    <source>
        <dbReference type="ARBA" id="ARBA00023012"/>
    </source>
</evidence>
<sequence>MGDEDMNLMIVDDHEIVRDGLSLLLEQSFCIDSILYASEGYEAIKLAETFSADLVLLDVSMPGGLDGISTLEKMRQLLPNAKIAIFSMHDDIGCQRQAYEKGADGYLVKQLKREELIHSLDQILAGRKVFSSTVLDEDTGAGTFIDLDLPISKREKEVFILTVMGYSQKDIAEKLDISVKTVENHRQNIGEKLGTHKRYDWVDTARKYQLFSV</sequence>
<accession>A0A398BDT3</accession>
<dbReference type="PROSITE" id="PS50043">
    <property type="entry name" value="HTH_LUXR_2"/>
    <property type="match status" value="1"/>
</dbReference>
<organism evidence="10 11">
    <name type="scientific">Mesobacillus zeae</name>
    <dbReference type="NCBI Taxonomy" id="1917180"/>
    <lineage>
        <taxon>Bacteria</taxon>
        <taxon>Bacillati</taxon>
        <taxon>Bacillota</taxon>
        <taxon>Bacilli</taxon>
        <taxon>Bacillales</taxon>
        <taxon>Bacillaceae</taxon>
        <taxon>Mesobacillus</taxon>
    </lineage>
</organism>
<dbReference type="InterPro" id="IPR011006">
    <property type="entry name" value="CheY-like_superfamily"/>
</dbReference>
<reference evidence="10 11" key="1">
    <citation type="submission" date="2018-08" db="EMBL/GenBank/DDBJ databases">
        <title>Bacillus jemisoniae sp. nov., Bacillus chryseoplanitiae sp. nov., Bacillus resnikiae sp. nov., and Bacillus frankliniae sp. nov., isolated from Viking spacecraft and associated surfaces.</title>
        <authorList>
            <person name="Seuylemezian A."/>
            <person name="Vaishampayan P."/>
        </authorList>
    </citation>
    <scope>NUCLEOTIDE SEQUENCE [LARGE SCALE GENOMIC DNA]</scope>
    <source>
        <strain evidence="10 11">JJ-247</strain>
    </source>
</reference>
<dbReference type="InterPro" id="IPR058245">
    <property type="entry name" value="NreC/VraR/RcsB-like_REC"/>
</dbReference>
<evidence type="ECO:0000256" key="6">
    <source>
        <dbReference type="ARBA" id="ARBA00023163"/>
    </source>
</evidence>
<dbReference type="EMBL" id="QWVT01000008">
    <property type="protein sequence ID" value="RID88082.1"/>
    <property type="molecule type" value="Genomic_DNA"/>
</dbReference>
<proteinExistence type="predicted"/>
<dbReference type="GO" id="GO:0000160">
    <property type="term" value="P:phosphorelay signal transduction system"/>
    <property type="evidence" value="ECO:0007669"/>
    <property type="project" value="UniProtKB-KW"/>
</dbReference>
<evidence type="ECO:0000313" key="11">
    <source>
        <dbReference type="Proteomes" id="UP000265816"/>
    </source>
</evidence>
<dbReference type="PANTHER" id="PTHR43214">
    <property type="entry name" value="TWO-COMPONENT RESPONSE REGULATOR"/>
    <property type="match status" value="1"/>
</dbReference>
<dbReference type="SUPFAM" id="SSF52172">
    <property type="entry name" value="CheY-like"/>
    <property type="match status" value="1"/>
</dbReference>
<comment type="subcellular location">
    <subcellularLocation>
        <location evidence="1">Cytoplasm</location>
    </subcellularLocation>
</comment>
<keyword evidence="2 7" id="KW-0597">Phosphoprotein</keyword>
<keyword evidence="4" id="KW-0805">Transcription regulation</keyword>
<dbReference type="GO" id="GO:0006355">
    <property type="term" value="P:regulation of DNA-templated transcription"/>
    <property type="evidence" value="ECO:0007669"/>
    <property type="project" value="InterPro"/>
</dbReference>
<evidence type="ECO:0000256" key="7">
    <source>
        <dbReference type="PROSITE-ProRule" id="PRU00169"/>
    </source>
</evidence>
<dbReference type="SMART" id="SM00448">
    <property type="entry name" value="REC"/>
    <property type="match status" value="1"/>
</dbReference>
<evidence type="ECO:0000259" key="9">
    <source>
        <dbReference type="PROSITE" id="PS50110"/>
    </source>
</evidence>
<dbReference type="Pfam" id="PF00072">
    <property type="entry name" value="Response_reg"/>
    <property type="match status" value="1"/>
</dbReference>
<feature type="modified residue" description="4-aspartylphosphate" evidence="7">
    <location>
        <position position="58"/>
    </location>
</feature>
<evidence type="ECO:0000256" key="1">
    <source>
        <dbReference type="ARBA" id="ARBA00004496"/>
    </source>
</evidence>
<keyword evidence="5 10" id="KW-0238">DNA-binding</keyword>
<evidence type="ECO:0000259" key="8">
    <source>
        <dbReference type="PROSITE" id="PS50043"/>
    </source>
</evidence>
<dbReference type="Gene3D" id="3.40.50.2300">
    <property type="match status" value="1"/>
</dbReference>
<dbReference type="CDD" id="cd06170">
    <property type="entry name" value="LuxR_C_like"/>
    <property type="match status" value="1"/>
</dbReference>
<dbReference type="GO" id="GO:0003677">
    <property type="term" value="F:DNA binding"/>
    <property type="evidence" value="ECO:0007669"/>
    <property type="project" value="UniProtKB-KW"/>
</dbReference>
<dbReference type="InterPro" id="IPR016032">
    <property type="entry name" value="Sig_transdc_resp-reg_C-effctor"/>
</dbReference>
<dbReference type="GO" id="GO:0005737">
    <property type="term" value="C:cytoplasm"/>
    <property type="evidence" value="ECO:0007669"/>
    <property type="project" value="UniProtKB-SubCell"/>
</dbReference>
<dbReference type="PROSITE" id="PS50110">
    <property type="entry name" value="RESPONSE_REGULATORY"/>
    <property type="match status" value="1"/>
</dbReference>
<dbReference type="PANTHER" id="PTHR43214:SF41">
    <property type="entry name" value="NITRATE_NITRITE RESPONSE REGULATOR PROTEIN NARP"/>
    <property type="match status" value="1"/>
</dbReference>
<dbReference type="InterPro" id="IPR001789">
    <property type="entry name" value="Sig_transdc_resp-reg_receiver"/>
</dbReference>
<dbReference type="CDD" id="cd17535">
    <property type="entry name" value="REC_NarL-like"/>
    <property type="match status" value="1"/>
</dbReference>
<feature type="domain" description="HTH luxR-type" evidence="8">
    <location>
        <begin position="144"/>
        <end position="209"/>
    </location>
</feature>
<comment type="caution">
    <text evidence="10">The sequence shown here is derived from an EMBL/GenBank/DDBJ whole genome shotgun (WGS) entry which is preliminary data.</text>
</comment>
<evidence type="ECO:0000256" key="5">
    <source>
        <dbReference type="ARBA" id="ARBA00023125"/>
    </source>
</evidence>
<dbReference type="Pfam" id="PF00196">
    <property type="entry name" value="GerE"/>
    <property type="match status" value="1"/>
</dbReference>
<dbReference type="Proteomes" id="UP000265816">
    <property type="component" value="Unassembled WGS sequence"/>
</dbReference>
<keyword evidence="6" id="KW-0804">Transcription</keyword>
<dbReference type="InterPro" id="IPR036388">
    <property type="entry name" value="WH-like_DNA-bd_sf"/>
</dbReference>
<evidence type="ECO:0000313" key="10">
    <source>
        <dbReference type="EMBL" id="RID88082.1"/>
    </source>
</evidence>
<dbReference type="InterPro" id="IPR000792">
    <property type="entry name" value="Tscrpt_reg_LuxR_C"/>
</dbReference>
<dbReference type="SMART" id="SM00421">
    <property type="entry name" value="HTH_LUXR"/>
    <property type="match status" value="1"/>
</dbReference>
<dbReference type="PRINTS" id="PR00038">
    <property type="entry name" value="HTHLUXR"/>
</dbReference>
<dbReference type="Gene3D" id="1.10.10.10">
    <property type="entry name" value="Winged helix-like DNA-binding domain superfamily/Winged helix DNA-binding domain"/>
    <property type="match status" value="1"/>
</dbReference>
<evidence type="ECO:0000256" key="4">
    <source>
        <dbReference type="ARBA" id="ARBA00023015"/>
    </source>
</evidence>
<evidence type="ECO:0000256" key="2">
    <source>
        <dbReference type="ARBA" id="ARBA00022553"/>
    </source>
</evidence>
<dbReference type="OrthoDB" id="9780153at2"/>
<gene>
    <name evidence="10" type="ORF">D1970_04410</name>
</gene>
<name>A0A398BDT3_9BACI</name>